<sequence>MSLNTIAPMAIPSIDASANGAESTLQQTQEPLCAIVTPLGMLGYGFEEHLLTNKLDELTKITPPLPLAVVMDSGSTDSGPSKFALGSMTCPEASYRRDLTKLVRAIINYHVPVLVSSVGGDGSNEHVDLFIEMIKEISSSLNCPRELKVLAVYSELSKEVVEKKLVAGDISGCGDEVPQLTRRAYDPAIFVAFCAMNCVKSSSSPFNSLGINLLGGFYHMGKIMECGGLCATPKSSGATAVMYKDGTFDISPLDPMAKCVPLSVAAHTLYEKSRPDILYGPGGYLDLTHTAYEQLPNGISVRVRGGDFHFSTSEGSPYTVKLEGARVIGYRNLFIGSFRDPILIGQIHEYLEAGKNRVARQHRDMDAKWTLDFHIYGAPETGAAGSTCNDETWTSKEVFIVGEVLADSPALAKSVASTARVYCSHGPLQRTDGDLG</sequence>
<dbReference type="AlphaFoldDB" id="A0A178ZZS0"/>
<gene>
    <name evidence="1" type="ORF">AYL99_00813</name>
</gene>
<evidence type="ECO:0000313" key="1">
    <source>
        <dbReference type="EMBL" id="OAP64841.1"/>
    </source>
</evidence>
<dbReference type="STRING" id="1367422.A0A178ZZS0"/>
<dbReference type="EMBL" id="LVYI01000001">
    <property type="protein sequence ID" value="OAP64841.1"/>
    <property type="molecule type" value="Genomic_DNA"/>
</dbReference>
<comment type="caution">
    <text evidence="1">The sequence shown here is derived from an EMBL/GenBank/DDBJ whole genome shotgun (WGS) entry which is preliminary data.</text>
</comment>
<organism evidence="1 2">
    <name type="scientific">Fonsecaea erecta</name>
    <dbReference type="NCBI Taxonomy" id="1367422"/>
    <lineage>
        <taxon>Eukaryota</taxon>
        <taxon>Fungi</taxon>
        <taxon>Dikarya</taxon>
        <taxon>Ascomycota</taxon>
        <taxon>Pezizomycotina</taxon>
        <taxon>Eurotiomycetes</taxon>
        <taxon>Chaetothyriomycetidae</taxon>
        <taxon>Chaetothyriales</taxon>
        <taxon>Herpotrichiellaceae</taxon>
        <taxon>Fonsecaea</taxon>
    </lineage>
</organism>
<evidence type="ECO:0000313" key="2">
    <source>
        <dbReference type="Proteomes" id="UP000078343"/>
    </source>
</evidence>
<protein>
    <submittedName>
        <fullName evidence="1">Uncharacterized protein</fullName>
    </submittedName>
</protein>
<dbReference type="OrthoDB" id="5863171at2759"/>
<keyword evidence="2" id="KW-1185">Reference proteome</keyword>
<proteinExistence type="predicted"/>
<name>A0A178ZZS0_9EURO</name>
<dbReference type="GeneID" id="30004983"/>
<dbReference type="Proteomes" id="UP000078343">
    <property type="component" value="Unassembled WGS sequence"/>
</dbReference>
<accession>A0A178ZZS0</accession>
<dbReference type="RefSeq" id="XP_018698208.1">
    <property type="nucleotide sequence ID" value="XM_018832329.1"/>
</dbReference>
<reference evidence="1 2" key="1">
    <citation type="submission" date="2016-04" db="EMBL/GenBank/DDBJ databases">
        <title>Draft genome of Fonsecaea erecta CBS 125763.</title>
        <authorList>
            <person name="Weiss V.A."/>
            <person name="Vicente V.A."/>
            <person name="Raittz R.T."/>
            <person name="Moreno L.F."/>
            <person name="De Souza E.M."/>
            <person name="Pedrosa F.O."/>
            <person name="Steffens M.B."/>
            <person name="Faoro H."/>
            <person name="Tadra-Sfeir M.Z."/>
            <person name="Najafzadeh M.J."/>
            <person name="Felipe M.S."/>
            <person name="Teixeira M."/>
            <person name="Sun J."/>
            <person name="Xi L."/>
            <person name="Gomes R."/>
            <person name="De Azevedo C.M."/>
            <person name="Salgado C.G."/>
            <person name="Da Silva M.B."/>
            <person name="Nascimento M.F."/>
            <person name="Queiroz-Telles F."/>
            <person name="Attili D.S."/>
            <person name="Gorbushina A."/>
        </authorList>
    </citation>
    <scope>NUCLEOTIDE SEQUENCE [LARGE SCALE GENOMIC DNA]</scope>
    <source>
        <strain evidence="1 2">CBS 125763</strain>
    </source>
</reference>